<evidence type="ECO:0008006" key="3">
    <source>
        <dbReference type="Google" id="ProtNLM"/>
    </source>
</evidence>
<feature type="non-terminal residue" evidence="2">
    <location>
        <position position="1"/>
    </location>
</feature>
<feature type="compositionally biased region" description="Acidic residues" evidence="1">
    <location>
        <begin position="53"/>
        <end position="71"/>
    </location>
</feature>
<gene>
    <name evidence="2" type="primary">ORF66504</name>
</gene>
<dbReference type="AlphaFoldDB" id="A0A0B6ZKY4"/>
<evidence type="ECO:0000313" key="2">
    <source>
        <dbReference type="EMBL" id="CEK68491.1"/>
    </source>
</evidence>
<organism evidence="2">
    <name type="scientific">Arion vulgaris</name>
    <dbReference type="NCBI Taxonomy" id="1028688"/>
    <lineage>
        <taxon>Eukaryota</taxon>
        <taxon>Metazoa</taxon>
        <taxon>Spiralia</taxon>
        <taxon>Lophotrochozoa</taxon>
        <taxon>Mollusca</taxon>
        <taxon>Gastropoda</taxon>
        <taxon>Heterobranchia</taxon>
        <taxon>Euthyneura</taxon>
        <taxon>Panpulmonata</taxon>
        <taxon>Eupulmonata</taxon>
        <taxon>Stylommatophora</taxon>
        <taxon>Helicina</taxon>
        <taxon>Arionoidea</taxon>
        <taxon>Arionidae</taxon>
        <taxon>Arion</taxon>
    </lineage>
</organism>
<sequence length="145" mass="16406">QSVIVPLISFMIINHVDIFGDDVLNMFTRYGCEASPAGNLFEDRPEIQTQPSLEEDEENELVGEGEQDDGIDFGRIPNNHHRLQLQQQQEHMQRDSTSGTDSDSMHSVLSMQETEMGLRHNDSSIDSLVDREFYAESSPKAVKSH</sequence>
<dbReference type="EMBL" id="HACG01021626">
    <property type="protein sequence ID" value="CEK68491.1"/>
    <property type="molecule type" value="Transcribed_RNA"/>
</dbReference>
<name>A0A0B6ZKY4_9EUPU</name>
<feature type="region of interest" description="Disordered" evidence="1">
    <location>
        <begin position="39"/>
        <end position="106"/>
    </location>
</feature>
<evidence type="ECO:0000256" key="1">
    <source>
        <dbReference type="SAM" id="MobiDB-lite"/>
    </source>
</evidence>
<protein>
    <recommendedName>
        <fullName evidence="3">Rho-GAP domain-containing protein</fullName>
    </recommendedName>
</protein>
<reference evidence="2" key="1">
    <citation type="submission" date="2014-12" db="EMBL/GenBank/DDBJ databases">
        <title>Insight into the proteome of Arion vulgaris.</title>
        <authorList>
            <person name="Aradska J."/>
            <person name="Bulat T."/>
            <person name="Smidak R."/>
            <person name="Sarate P."/>
            <person name="Gangsoo J."/>
            <person name="Sialana F."/>
            <person name="Bilban M."/>
            <person name="Lubec G."/>
        </authorList>
    </citation>
    <scope>NUCLEOTIDE SEQUENCE</scope>
    <source>
        <tissue evidence="2">Skin</tissue>
    </source>
</reference>
<proteinExistence type="predicted"/>
<feature type="non-terminal residue" evidence="2">
    <location>
        <position position="145"/>
    </location>
</feature>
<accession>A0A0B6ZKY4</accession>
<feature type="compositionally biased region" description="Polar residues" evidence="1">
    <location>
        <begin position="95"/>
        <end position="106"/>
    </location>
</feature>